<accession>A0A6J6AQ35</accession>
<dbReference type="Pfam" id="PF00590">
    <property type="entry name" value="TP_methylase"/>
    <property type="match status" value="1"/>
</dbReference>
<sequence length="454" mass="49479">MTPRVVIIGLGPGDVEFLTVGTREAIEKIPEQFVRTRRHPAASIMENAQSFDEVYESALEIDAVYPEIVERLLSAANQSGEVLYAVPGSPIVAERTVELLLADPRCDVEIIPALSFLDLTWARLGIDPVSVGVRIIDGHRFAVDAAGERGPLLVAQCDSADVLSDVKLALDAGIDSCLAPDATITVLQRLGLPDEVVEEIPWTQLDRVVADHLTSIYIPELASPVAQELMRFVELVAVLRSECPWDREQTHDSLRRHLLEESYEVLEAIDHLDVEAGTGYEHLEEELGDLLFQVLFHSQLASEVGQFTIADVALNVHDKLRSRHPHVFGDVEAEDADAVVRNWEQIKKAEKGRESVFDGVPDAIPALLYALKIQKKAGSLADLDQSALPVASSLQAAIAGFGTTIDDQTTGLLLFAIVDEARRSGIDPETALRAAAVNYRDAARSAELEGRAGL</sequence>
<dbReference type="GO" id="GO:0046061">
    <property type="term" value="P:dATP catabolic process"/>
    <property type="evidence" value="ECO:0007669"/>
    <property type="project" value="TreeGrafter"/>
</dbReference>
<dbReference type="EMBL" id="CAEZXY010000092">
    <property type="protein sequence ID" value="CAB4719116.1"/>
    <property type="molecule type" value="Genomic_DNA"/>
</dbReference>
<dbReference type="Gene3D" id="1.10.287.1080">
    <property type="entry name" value="MazG-like"/>
    <property type="match status" value="2"/>
</dbReference>
<dbReference type="CDD" id="cd11528">
    <property type="entry name" value="NTP-PPase_MazG_Nterm"/>
    <property type="match status" value="1"/>
</dbReference>
<dbReference type="InterPro" id="IPR000878">
    <property type="entry name" value="4pyrrol_Mease"/>
</dbReference>
<dbReference type="EMBL" id="CAEZVC010000007">
    <property type="protein sequence ID" value="CAB4614287.1"/>
    <property type="molecule type" value="Genomic_DNA"/>
</dbReference>
<dbReference type="Pfam" id="PF03819">
    <property type="entry name" value="MazG"/>
    <property type="match status" value="1"/>
</dbReference>
<dbReference type="EMBL" id="CAESAL010000025">
    <property type="protein sequence ID" value="CAB4340149.1"/>
    <property type="molecule type" value="Genomic_DNA"/>
</dbReference>
<dbReference type="EMBL" id="CAFBOK010000041">
    <property type="protein sequence ID" value="CAB4977395.1"/>
    <property type="molecule type" value="Genomic_DNA"/>
</dbReference>
<dbReference type="GO" id="GO:0006950">
    <property type="term" value="P:response to stress"/>
    <property type="evidence" value="ECO:0007669"/>
    <property type="project" value="UniProtKB-ARBA"/>
</dbReference>
<dbReference type="InterPro" id="IPR048015">
    <property type="entry name" value="NTP-PPase_MazG-like_N"/>
</dbReference>
<dbReference type="Gene3D" id="3.40.1010.10">
    <property type="entry name" value="Cobalt-precorrin-4 Transmethylase, Domain 1"/>
    <property type="match status" value="1"/>
</dbReference>
<dbReference type="EMBL" id="CAFBNJ010000053">
    <property type="protein sequence ID" value="CAB4955132.1"/>
    <property type="molecule type" value="Genomic_DNA"/>
</dbReference>
<evidence type="ECO:0000313" key="9">
    <source>
        <dbReference type="EMBL" id="CAB4955132.1"/>
    </source>
</evidence>
<dbReference type="SUPFAM" id="SSF53790">
    <property type="entry name" value="Tetrapyrrole methylase"/>
    <property type="match status" value="1"/>
</dbReference>
<protein>
    <submittedName>
        <fullName evidence="4">Unannotated protein</fullName>
    </submittedName>
</protein>
<dbReference type="GO" id="GO:0046052">
    <property type="term" value="P:UTP catabolic process"/>
    <property type="evidence" value="ECO:0007669"/>
    <property type="project" value="TreeGrafter"/>
</dbReference>
<reference evidence="4" key="1">
    <citation type="submission" date="2020-05" db="EMBL/GenBank/DDBJ databases">
        <authorList>
            <person name="Chiriac C."/>
            <person name="Salcher M."/>
            <person name="Ghai R."/>
            <person name="Kavagutti S V."/>
        </authorList>
    </citation>
    <scope>NUCLEOTIDE SEQUENCE</scope>
</reference>
<dbReference type="GO" id="GO:0006203">
    <property type="term" value="P:dGTP catabolic process"/>
    <property type="evidence" value="ECO:0007669"/>
    <property type="project" value="TreeGrafter"/>
</dbReference>
<dbReference type="GO" id="GO:0046047">
    <property type="term" value="P:TTP catabolic process"/>
    <property type="evidence" value="ECO:0007669"/>
    <property type="project" value="TreeGrafter"/>
</dbReference>
<evidence type="ECO:0000259" key="2">
    <source>
        <dbReference type="Pfam" id="PF03819"/>
    </source>
</evidence>
<evidence type="ECO:0000313" key="4">
    <source>
        <dbReference type="EMBL" id="CAB4372626.1"/>
    </source>
</evidence>
<dbReference type="EMBL" id="CAFAAD010000015">
    <property type="protein sequence ID" value="CAB4784892.1"/>
    <property type="molecule type" value="Genomic_DNA"/>
</dbReference>
<evidence type="ECO:0000313" key="11">
    <source>
        <dbReference type="EMBL" id="CAB5077764.1"/>
    </source>
</evidence>
<proteinExistence type="predicted"/>
<dbReference type="InterPro" id="IPR004518">
    <property type="entry name" value="MazG-like_dom"/>
</dbReference>
<dbReference type="InterPro" id="IPR035013">
    <property type="entry name" value="YabN_N"/>
</dbReference>
<dbReference type="GO" id="GO:0046081">
    <property type="term" value="P:dUTP catabolic process"/>
    <property type="evidence" value="ECO:0007669"/>
    <property type="project" value="TreeGrafter"/>
</dbReference>
<dbReference type="EMBL" id="CAEUNJ010000089">
    <property type="protein sequence ID" value="CAB4372626.1"/>
    <property type="molecule type" value="Genomic_DNA"/>
</dbReference>
<evidence type="ECO:0000313" key="3">
    <source>
        <dbReference type="EMBL" id="CAB4340149.1"/>
    </source>
</evidence>
<dbReference type="EMBL" id="CAFBRD010000064">
    <property type="protein sequence ID" value="CAB5077764.1"/>
    <property type="molecule type" value="Genomic_DNA"/>
</dbReference>
<dbReference type="EMBL" id="CAEZTY010000021">
    <property type="protein sequence ID" value="CAB4582788.1"/>
    <property type="molecule type" value="Genomic_DNA"/>
</dbReference>
<feature type="domain" description="Tetrapyrrole methylase" evidence="1">
    <location>
        <begin position="4"/>
        <end position="202"/>
    </location>
</feature>
<name>A0A6J6AQ35_9ZZZZ</name>
<gene>
    <name evidence="5" type="ORF">UFOPK1762_00766</name>
    <name evidence="6" type="ORF">UFOPK1906_00247</name>
    <name evidence="7" type="ORF">UFOPK2624_01576</name>
    <name evidence="8" type="ORF">UFOPK2969_00340</name>
    <name evidence="3" type="ORF">UFOPK3331_00910</name>
    <name evidence="9" type="ORF">UFOPK3785_01085</name>
    <name evidence="10" type="ORF">UFOPK3927_00501</name>
    <name evidence="4" type="ORF">UFOPK4201_01673</name>
    <name evidence="11" type="ORF">UFOPK4371_01151</name>
</gene>
<evidence type="ECO:0000313" key="8">
    <source>
        <dbReference type="EMBL" id="CAB4784892.1"/>
    </source>
</evidence>
<dbReference type="GO" id="GO:0047429">
    <property type="term" value="F:nucleoside triphosphate diphosphatase activity"/>
    <property type="evidence" value="ECO:0007669"/>
    <property type="project" value="TreeGrafter"/>
</dbReference>
<dbReference type="InterPro" id="IPR011551">
    <property type="entry name" value="NTP_PyrPHydrolase_MazG"/>
</dbReference>
<evidence type="ECO:0000313" key="10">
    <source>
        <dbReference type="EMBL" id="CAB4977395.1"/>
    </source>
</evidence>
<dbReference type="InterPro" id="IPR014777">
    <property type="entry name" value="4pyrrole_Mease_sub1"/>
</dbReference>
<dbReference type="CDD" id="cd11723">
    <property type="entry name" value="YabN_N_like"/>
    <property type="match status" value="1"/>
</dbReference>
<evidence type="ECO:0000313" key="5">
    <source>
        <dbReference type="EMBL" id="CAB4582788.1"/>
    </source>
</evidence>
<evidence type="ECO:0000313" key="7">
    <source>
        <dbReference type="EMBL" id="CAB4719116.1"/>
    </source>
</evidence>
<feature type="domain" description="NTP pyrophosphohydrolase MazG-like" evidence="2">
    <location>
        <begin position="249"/>
        <end position="328"/>
    </location>
</feature>
<dbReference type="InterPro" id="IPR035996">
    <property type="entry name" value="4pyrrol_Methylase_sf"/>
</dbReference>
<dbReference type="FunFam" id="1.10.287.1080:FF:000001">
    <property type="entry name" value="Nucleoside triphosphate pyrophosphohydrolase"/>
    <property type="match status" value="1"/>
</dbReference>
<dbReference type="PANTHER" id="PTHR30522">
    <property type="entry name" value="NUCLEOSIDE TRIPHOSPHATE PYROPHOSPHOHYDROLASE"/>
    <property type="match status" value="1"/>
</dbReference>
<evidence type="ECO:0000259" key="1">
    <source>
        <dbReference type="Pfam" id="PF00590"/>
    </source>
</evidence>
<organism evidence="4">
    <name type="scientific">freshwater metagenome</name>
    <dbReference type="NCBI Taxonomy" id="449393"/>
    <lineage>
        <taxon>unclassified sequences</taxon>
        <taxon>metagenomes</taxon>
        <taxon>ecological metagenomes</taxon>
    </lineage>
</organism>
<dbReference type="NCBIfam" id="TIGR00444">
    <property type="entry name" value="mazG"/>
    <property type="match status" value="1"/>
</dbReference>
<dbReference type="GO" id="GO:0008168">
    <property type="term" value="F:methyltransferase activity"/>
    <property type="evidence" value="ECO:0007669"/>
    <property type="project" value="InterPro"/>
</dbReference>
<dbReference type="PANTHER" id="PTHR30522:SF0">
    <property type="entry name" value="NUCLEOSIDE TRIPHOSPHATE PYROPHOSPHOHYDROLASE"/>
    <property type="match status" value="1"/>
</dbReference>
<dbReference type="AlphaFoldDB" id="A0A6J6AQ35"/>
<evidence type="ECO:0000313" key="6">
    <source>
        <dbReference type="EMBL" id="CAB4614287.1"/>
    </source>
</evidence>
<dbReference type="GO" id="GO:0046076">
    <property type="term" value="P:dTTP catabolic process"/>
    <property type="evidence" value="ECO:0007669"/>
    <property type="project" value="TreeGrafter"/>
</dbReference>
<dbReference type="SUPFAM" id="SSF101386">
    <property type="entry name" value="all-alpha NTP pyrophosphatases"/>
    <property type="match status" value="1"/>
</dbReference>